<keyword evidence="10" id="KW-1185">Reference proteome</keyword>
<dbReference type="OrthoDB" id="10031051at2759"/>
<evidence type="ECO:0000313" key="10">
    <source>
        <dbReference type="Proteomes" id="UP000494165"/>
    </source>
</evidence>
<gene>
    <name evidence="9" type="ORF">CLODIP_2_CD11350</name>
</gene>
<evidence type="ECO:0000256" key="2">
    <source>
        <dbReference type="ARBA" id="ARBA00005713"/>
    </source>
</evidence>
<dbReference type="GO" id="GO:0003677">
    <property type="term" value="F:DNA binding"/>
    <property type="evidence" value="ECO:0007669"/>
    <property type="project" value="UniProtKB-KW"/>
</dbReference>
<evidence type="ECO:0000313" key="9">
    <source>
        <dbReference type="EMBL" id="CAB3361226.1"/>
    </source>
</evidence>
<dbReference type="InterPro" id="IPR019525">
    <property type="entry name" value="Nrf1_NLS/DNA-bd_dimer"/>
</dbReference>
<protein>
    <recommendedName>
        <fullName evidence="8">Nuclear respiratory factor 1 NLS/DNA-binding dimerisation domain-containing protein</fullName>
    </recommendedName>
</protein>
<keyword evidence="6" id="KW-0539">Nucleus</keyword>
<name>A0A8S1BWV7_9INSE</name>
<dbReference type="GO" id="GO:0003700">
    <property type="term" value="F:DNA-binding transcription factor activity"/>
    <property type="evidence" value="ECO:0007669"/>
    <property type="project" value="InterPro"/>
</dbReference>
<dbReference type="GO" id="GO:0006357">
    <property type="term" value="P:regulation of transcription by RNA polymerase II"/>
    <property type="evidence" value="ECO:0007669"/>
    <property type="project" value="InterPro"/>
</dbReference>
<comment type="subcellular location">
    <subcellularLocation>
        <location evidence="1">Nucleus</location>
    </subcellularLocation>
</comment>
<dbReference type="Proteomes" id="UP000494165">
    <property type="component" value="Unassembled WGS sequence"/>
</dbReference>
<evidence type="ECO:0000256" key="3">
    <source>
        <dbReference type="ARBA" id="ARBA00023015"/>
    </source>
</evidence>
<keyword evidence="5" id="KW-0804">Transcription</keyword>
<comment type="similarity">
    <text evidence="2">Belongs to the NRF1/Ewg family.</text>
</comment>
<comment type="caution">
    <text evidence="9">The sequence shown here is derived from an EMBL/GenBank/DDBJ whole genome shotgun (WGS) entry which is preliminary data.</text>
</comment>
<feature type="region of interest" description="Disordered" evidence="7">
    <location>
        <begin position="38"/>
        <end position="60"/>
    </location>
</feature>
<dbReference type="InterPro" id="IPR039142">
    <property type="entry name" value="NRF1/Ewg"/>
</dbReference>
<sequence length="588" mass="62230">MVTMSAATSGEAQIVLTSNSPSNEGAGGADANLAHMVSDNEDNNMPSSPDSTCFDDDDDDDDDCGADLMAVAMNDDVTAQLAAAGPVGVAAAAAIASSKKRKRPHSFETNPSIRKRQQNRLLRKLRQTIDEFATRVGQQAVVLVGTPGKPNNSFKVFGAKPLEDVVRNLRSVIMQELESALAQQAPPPPQEDPSLYELPPLVIDGIPTPVEKMTQAQLRAFIPLMLKYSTGRGKPGWGRESTRPPWWPKDLPWANVRMDARSEEEKQKISWTHALRQIVINCYKFHGRDDLLPAFNEDEESKPSVQALNSTIKVHKITSPNLTSAGQQQTQVVQQFAPAVLQTISNPDGTVSIIQVDPNNPIITLPDGTTAQVQGVATGELPAVFQIHTGTGQDGATTVHAVQALSDVTHGEGGSVSVDLNTVTEATLGQDGQLILTGEDGHEYRVMVASAAPQGQDASGTIEGTSASNDRLLAGYPVSVSGMITVPVGANMYQTVVANIQQLQTQSDGTTVQVVTPVVQVPKVEGGNADGIETITVGPGGMVVGQEGQVLQVVSLKDAQSLKAVTPPPIKEESEVTVVVSAANSSEN</sequence>
<evidence type="ECO:0000256" key="7">
    <source>
        <dbReference type="SAM" id="MobiDB-lite"/>
    </source>
</evidence>
<dbReference type="AlphaFoldDB" id="A0A8S1BWV7"/>
<keyword evidence="3" id="KW-0805">Transcription regulation</keyword>
<keyword evidence="4" id="KW-0238">DNA-binding</keyword>
<feature type="domain" description="Nuclear respiratory factor 1 NLS/DNA-binding dimerisation" evidence="8">
    <location>
        <begin position="85"/>
        <end position="295"/>
    </location>
</feature>
<evidence type="ECO:0000259" key="8">
    <source>
        <dbReference type="Pfam" id="PF10491"/>
    </source>
</evidence>
<proteinExistence type="inferred from homology"/>
<evidence type="ECO:0000256" key="5">
    <source>
        <dbReference type="ARBA" id="ARBA00023163"/>
    </source>
</evidence>
<dbReference type="GO" id="GO:0005634">
    <property type="term" value="C:nucleus"/>
    <property type="evidence" value="ECO:0007669"/>
    <property type="project" value="UniProtKB-SubCell"/>
</dbReference>
<accession>A0A8S1BWV7</accession>
<organism evidence="9 10">
    <name type="scientific">Cloeon dipterum</name>
    <dbReference type="NCBI Taxonomy" id="197152"/>
    <lineage>
        <taxon>Eukaryota</taxon>
        <taxon>Metazoa</taxon>
        <taxon>Ecdysozoa</taxon>
        <taxon>Arthropoda</taxon>
        <taxon>Hexapoda</taxon>
        <taxon>Insecta</taxon>
        <taxon>Pterygota</taxon>
        <taxon>Palaeoptera</taxon>
        <taxon>Ephemeroptera</taxon>
        <taxon>Pisciforma</taxon>
        <taxon>Baetidae</taxon>
        <taxon>Cloeon</taxon>
    </lineage>
</organism>
<evidence type="ECO:0000256" key="4">
    <source>
        <dbReference type="ARBA" id="ARBA00023125"/>
    </source>
</evidence>
<dbReference type="Pfam" id="PF10491">
    <property type="entry name" value="Nrf1_DNA-bind"/>
    <property type="match status" value="1"/>
</dbReference>
<evidence type="ECO:0000256" key="6">
    <source>
        <dbReference type="ARBA" id="ARBA00023242"/>
    </source>
</evidence>
<evidence type="ECO:0000256" key="1">
    <source>
        <dbReference type="ARBA" id="ARBA00004123"/>
    </source>
</evidence>
<dbReference type="PANTHER" id="PTHR20338">
    <property type="entry name" value="NUCLEAR RESPIRATORY FACTOR 1"/>
    <property type="match status" value="1"/>
</dbReference>
<dbReference type="EMBL" id="CADEPI010000005">
    <property type="protein sequence ID" value="CAB3361226.1"/>
    <property type="molecule type" value="Genomic_DNA"/>
</dbReference>
<reference evidence="9 10" key="1">
    <citation type="submission" date="2020-04" db="EMBL/GenBank/DDBJ databases">
        <authorList>
            <person name="Alioto T."/>
            <person name="Alioto T."/>
            <person name="Gomez Garrido J."/>
        </authorList>
    </citation>
    <scope>NUCLEOTIDE SEQUENCE [LARGE SCALE GENOMIC DNA]</scope>
</reference>
<feature type="region of interest" description="Disordered" evidence="7">
    <location>
        <begin position="96"/>
        <end position="117"/>
    </location>
</feature>